<evidence type="ECO:0000313" key="2">
    <source>
        <dbReference type="Proteomes" id="UP001303373"/>
    </source>
</evidence>
<dbReference type="AlphaFoldDB" id="A0AAQ3M9Y3"/>
<dbReference type="Proteomes" id="UP001303373">
    <property type="component" value="Chromosome 13"/>
</dbReference>
<dbReference type="PANTHER" id="PTHR42085">
    <property type="entry name" value="F-BOX DOMAIN-CONTAINING PROTEIN"/>
    <property type="match status" value="1"/>
</dbReference>
<sequence length="253" mass="29340">MEASPFMKLSAELRNIIYELVLIRHDPIRILPPSSAVRFQPPLKDTGRANNHVLALTQTCRRIRHESWKLFYASNTFVCPAGVRLATVPSLIGPFTCFYACISSQAAAVLRSITIDLGSIRALQFSDGLMARRMWLELFIRMVEMSHEGFPITSFQLRFELTFLGIEDLQPMEFRLEAHNPHEALRESLAQLEIGCFPSLSDRGQGRLHRVRKVMKEWYRVMEILNRVAEEKQKYQPIHIEPLRIWKHIPDNE</sequence>
<protein>
    <recommendedName>
        <fullName evidence="3">F-box domain-containing protein</fullName>
    </recommendedName>
</protein>
<dbReference type="PANTHER" id="PTHR42085:SF1">
    <property type="entry name" value="F-BOX DOMAIN-CONTAINING PROTEIN"/>
    <property type="match status" value="1"/>
</dbReference>
<name>A0AAQ3M9Y3_9PEZI</name>
<reference evidence="1 2" key="1">
    <citation type="submission" date="2023-11" db="EMBL/GenBank/DDBJ databases">
        <title>An acidophilic fungus is an integral part of prey digestion in a carnivorous sundew plant.</title>
        <authorList>
            <person name="Tsai I.J."/>
        </authorList>
    </citation>
    <scope>NUCLEOTIDE SEQUENCE [LARGE SCALE GENOMIC DNA]</scope>
    <source>
        <strain evidence="1">169a</strain>
    </source>
</reference>
<accession>A0AAQ3M9Y3</accession>
<dbReference type="EMBL" id="CP138592">
    <property type="protein sequence ID" value="WPH04692.1"/>
    <property type="molecule type" value="Genomic_DNA"/>
</dbReference>
<organism evidence="1 2">
    <name type="scientific">Acrodontium crateriforme</name>
    <dbReference type="NCBI Taxonomy" id="150365"/>
    <lineage>
        <taxon>Eukaryota</taxon>
        <taxon>Fungi</taxon>
        <taxon>Dikarya</taxon>
        <taxon>Ascomycota</taxon>
        <taxon>Pezizomycotina</taxon>
        <taxon>Dothideomycetes</taxon>
        <taxon>Dothideomycetidae</taxon>
        <taxon>Mycosphaerellales</taxon>
        <taxon>Teratosphaeriaceae</taxon>
        <taxon>Acrodontium</taxon>
    </lineage>
</organism>
<keyword evidence="2" id="KW-1185">Reference proteome</keyword>
<evidence type="ECO:0000313" key="1">
    <source>
        <dbReference type="EMBL" id="WPH04692.1"/>
    </source>
</evidence>
<gene>
    <name evidence="1" type="ORF">R9X50_00758500</name>
</gene>
<proteinExistence type="predicted"/>
<evidence type="ECO:0008006" key="3">
    <source>
        <dbReference type="Google" id="ProtNLM"/>
    </source>
</evidence>
<dbReference type="InterPro" id="IPR038883">
    <property type="entry name" value="AN11006-like"/>
</dbReference>